<feature type="domain" description="EML-like second beta-propeller" evidence="7">
    <location>
        <begin position="1311"/>
        <end position="1594"/>
    </location>
</feature>
<sequence>MGNVIGISPSDNQEAHRASLIDEIVPFDNLSIHEVEIFWRNFYDHASGFAMSKHEFTTMCINVACQLNKSPNQMAHDAGVLFDVLTKESDAKLLDALEFLASIVFICTAPLDDKIDLVYDSWDMSEDNGLQIDEVVISLKSTLLGLAKIIVIEDKPKTTDTLDDDPIRRLAEMAFRDMLKVSPSTPIRSEDTISCDVFHAYCLSNPDVKELFVWFDAVEQDVLNGLDPFDIPDRSLKHVLQMDPDAVIEKDLVRAADPGDEFMAVKPWEGAIVAPSKVTPLDPSAPVLSLSLHWIYGYNAQDTYARNNVRYTKGGEIVYTAASVGVVLNAKANTQRHLLAHTDDVLSIALHPSKGLAATGETGKTPKLIVWDVTTVKPLVTLRGYHSRGIIQLAFSTIGNELATLGADDDHSVGVYTTRDMWHTAELTWFAKGNKAIPLHVLWHPTDAMQFCCLGVKFIEFWDKQKCTKGIFGKKGKLQPLLCAAWVPLGTVMTLVVGTSDGALYLFQRPELRSTIENAHTASVQTMYVLDKTLVTGGKDGQIKLWVAEKSSLTCLTTFDCNSLLGTAGVVLQSLCLSPDGSTILLGTQTSEIYELSVKEKSMSMALMCGHSVDELWGLATHPTKQEAVTVGDDKWLRVWDLTTTRVLRSVKLECMARAVAYSPDGKLIAVGLGGQVPGKDKANKHPKCGGVVVLVASDLSKAFERNDTKKWIADVKFSPNGSTLAIASHDSSVVLYDMTKQCAKKHAFKKHSSFVSHLDFSADGSYLQSISGAYELLYCDVKTGKQVTSASAFKDEQWATWTCILGWPVQGIWQPESDGSDINAVDRSHSGSLLATADDFGKVKVFRYPCVKKYAGFLDFLGHSSHVTNIRWSAADQFLLSTGGQDRCLFQWKHDIAVKQPVAATVHKSFPSNQATHDSHDSTTTALDNSDVEFEVSGDEFMAVKPWIGAIIPPSVLPMVDNTKPPPTTLTLQHVHGYQGQTALNNVRYMEANRIVYHTAALGVVFDSSSSSQQFFQEHDDDIVGLALHPNRKTVATGQMGKVPKIHVWELGSRGKYVSLACLQGFHKRAVPVLSFSTDGTTLASMGNDDDHSIAIYKWKEGLLTASSKGVRNTLMHLMHVPSTNEWVCLGDKLITFWSEQGRNLNAKKAVLGKTTTPQMFYCAVAIPSAATSKALSKLVVGAHDGSLLVLDDKCVSKVLKAHTGPAYAVFASPTKAEWISGGKDGKVIVWDINLSALHSFDIAGPLTKLFNMSPEVSSKLPSVFAVRSVCFNSDHTRILLGTSGSDVVQFDRMGTKATVVTQGHSQDELWGLAVHPTKPEFCTVGDDMTLRVWSTEHRLQLRMKALDCVARACAYSNGGAPFCIAVGYGGRIGSGKKKHQKEGGLVVFRDADTFDVLYEDKPSKEWISEIKFSPDNSILAVGSHDNAIYLYAVVANAKFTKMKKMFRGHNSYITHLDFSSDSKYIQSNCGAYELLFSDATTGKQVTSARSLRDVKWDSWTCALGWPVQGIWPTCADGTDINAVDRSHSCDLVATGDDFGHVKLFRFPAVAKHSVSYSYSGHSSHVTNVRWLGSDTHVISTGGLDRTIMQWKHERVDAAGNDDSDIKSPLSPFKTTTTKADENDDDDNDSNETSLTGARGNVGSQNDNAPLFDADAGDEFMAVKPWIGAITAPSNPPKENPREPEVTMHLDWVFGYQTELSRNNLRYNANGQIVYHAAAVGIMYDRDTNTQKHHLGHTDDILCMAMSPSGRFVATGERGKKPTIRVWDAKSGATLSVLAGFHSRGVVSVTFSHDEKTIASVGEDDDHSLAIWEDKGGAWSKGQLVTTAKGDKNVNLFAIALPRLIVTGGVKHILFWTLQGKTVSHAKGQFGKLATQQPLLCACSFFDNTTLTGAENGDLYHWTGNTVTKSVKAHDGALSALYSVVADKAYMVVSGGKDGKVCVWNQSLQQTSSFSMDATVTLSSVRAKTIKSVAFDLSLKKILVGTLSSDAFEVDIATGQLAKTIASGHFTGETWGLAVHPLDPTQFLTVGDDKIARLYDRQTKTSVVLMELNDMARAVAFSPDGTMLAIGYGGDMGRGKKKGGMAGAIGFYEHPSTTIVFEDHPSKAPISDVKFNASGTMAAFGSHDTKIYLYSIDSSTPPGVVQKHKVFDAHKSSITHLDFSRDGKYLQSNCGGYELLFCDTATAKQMKSARALRDVVWDSWTCALGWPVQGIWPEFADGTDINSVCVSNSRTFVATGDDSSNVKVFRYPCLTKGAKWIVGQGHCSHVTNVRFTRDDKYIVSTGGNDRATMLWRLSD</sequence>
<organism evidence="8">
    <name type="scientific">Aphanomyces invadans</name>
    <dbReference type="NCBI Taxonomy" id="157072"/>
    <lineage>
        <taxon>Eukaryota</taxon>
        <taxon>Sar</taxon>
        <taxon>Stramenopiles</taxon>
        <taxon>Oomycota</taxon>
        <taxon>Saprolegniomycetes</taxon>
        <taxon>Saprolegniales</taxon>
        <taxon>Verrucalvaceae</taxon>
        <taxon>Aphanomyces</taxon>
    </lineage>
</organism>
<dbReference type="OrthoDB" id="47802at2759"/>
<dbReference type="SUPFAM" id="SSF50998">
    <property type="entry name" value="Quinoprotein alcohol dehydrogenase-like"/>
    <property type="match status" value="1"/>
</dbReference>
<dbReference type="STRING" id="157072.A0A024UD07"/>
<feature type="repeat" description="WD" evidence="4">
    <location>
        <begin position="517"/>
        <end position="546"/>
    </location>
</feature>
<evidence type="ECO:0000259" key="6">
    <source>
        <dbReference type="Pfam" id="PF23409"/>
    </source>
</evidence>
<dbReference type="RefSeq" id="XP_008867722.1">
    <property type="nucleotide sequence ID" value="XM_008869500.1"/>
</dbReference>
<evidence type="ECO:0000256" key="2">
    <source>
        <dbReference type="ARBA" id="ARBA00022574"/>
    </source>
</evidence>
<feature type="domain" description="EML-like second beta-propeller" evidence="7">
    <location>
        <begin position="616"/>
        <end position="895"/>
    </location>
</feature>
<evidence type="ECO:0000313" key="8">
    <source>
        <dbReference type="EMBL" id="ETW03493.1"/>
    </source>
</evidence>
<dbReference type="PANTHER" id="PTHR13720">
    <property type="entry name" value="WD-40 REPEAT PROTEIN"/>
    <property type="match status" value="1"/>
</dbReference>
<keyword evidence="3" id="KW-0677">Repeat</keyword>
<feature type="repeat" description="WD" evidence="4">
    <location>
        <begin position="1560"/>
        <end position="1593"/>
    </location>
</feature>
<dbReference type="SUPFAM" id="SSF50978">
    <property type="entry name" value="WD40 repeat-like"/>
    <property type="match status" value="5"/>
</dbReference>
<evidence type="ECO:0008006" key="9">
    <source>
        <dbReference type="Google" id="ProtNLM"/>
    </source>
</evidence>
<feature type="region of interest" description="Disordered" evidence="5">
    <location>
        <begin position="1599"/>
        <end position="1654"/>
    </location>
</feature>
<feature type="domain" description="EML-like first beta-propeller" evidence="6">
    <location>
        <begin position="1013"/>
        <end position="1248"/>
    </location>
</feature>
<dbReference type="PANTHER" id="PTHR13720:SF33">
    <property type="entry name" value="HELP DOMAIN-CONTAINING PROTEIN"/>
    <property type="match status" value="1"/>
</dbReference>
<name>A0A024UD07_9STRA</name>
<evidence type="ECO:0000256" key="4">
    <source>
        <dbReference type="PROSITE-ProRule" id="PRU00221"/>
    </source>
</evidence>
<dbReference type="EMBL" id="KI913959">
    <property type="protein sequence ID" value="ETW03493.1"/>
    <property type="molecule type" value="Genomic_DNA"/>
</dbReference>
<dbReference type="InterPro" id="IPR036322">
    <property type="entry name" value="WD40_repeat_dom_sf"/>
</dbReference>
<evidence type="ECO:0000256" key="1">
    <source>
        <dbReference type="ARBA" id="ARBA00006489"/>
    </source>
</evidence>
<dbReference type="PROSITE" id="PS50082">
    <property type="entry name" value="WD_REPEATS_2"/>
    <property type="match status" value="4"/>
</dbReference>
<dbReference type="Gene3D" id="1.10.238.10">
    <property type="entry name" value="EF-hand"/>
    <property type="match status" value="1"/>
</dbReference>
<reference evidence="8" key="1">
    <citation type="submission" date="2013-12" db="EMBL/GenBank/DDBJ databases">
        <title>The Genome Sequence of Aphanomyces invadans NJM9701.</title>
        <authorList>
            <consortium name="The Broad Institute Genomics Platform"/>
            <person name="Russ C."/>
            <person name="Tyler B."/>
            <person name="van West P."/>
            <person name="Dieguez-Uribeondo J."/>
            <person name="Young S.K."/>
            <person name="Zeng Q."/>
            <person name="Gargeya S."/>
            <person name="Fitzgerald M."/>
            <person name="Abouelleil A."/>
            <person name="Alvarado L."/>
            <person name="Chapman S.B."/>
            <person name="Gainer-Dewar J."/>
            <person name="Goldberg J."/>
            <person name="Griggs A."/>
            <person name="Gujja S."/>
            <person name="Hansen M."/>
            <person name="Howarth C."/>
            <person name="Imamovic A."/>
            <person name="Ireland A."/>
            <person name="Larimer J."/>
            <person name="McCowan C."/>
            <person name="Murphy C."/>
            <person name="Pearson M."/>
            <person name="Poon T.W."/>
            <person name="Priest M."/>
            <person name="Roberts A."/>
            <person name="Saif S."/>
            <person name="Shea T."/>
            <person name="Sykes S."/>
            <person name="Wortman J."/>
            <person name="Nusbaum C."/>
            <person name="Birren B."/>
        </authorList>
    </citation>
    <scope>NUCLEOTIDE SEQUENCE [LARGE SCALE GENOMIC DNA]</scope>
    <source>
        <strain evidence="8">NJM9701</strain>
    </source>
</reference>
<feature type="repeat" description="WD" evidence="4">
    <location>
        <begin position="2264"/>
        <end position="2300"/>
    </location>
</feature>
<evidence type="ECO:0000256" key="5">
    <source>
        <dbReference type="SAM" id="MobiDB-lite"/>
    </source>
</evidence>
<proteinExistence type="inferred from homology"/>
<dbReference type="FunFam" id="2.130.10.10:FF:000320">
    <property type="entry name" value="echinoderm microtubule-associated protein-like 6"/>
    <property type="match status" value="3"/>
</dbReference>
<dbReference type="InterPro" id="IPR015943">
    <property type="entry name" value="WD40/YVTN_repeat-like_dom_sf"/>
</dbReference>
<dbReference type="InterPro" id="IPR050630">
    <property type="entry name" value="WD_repeat_EMAP"/>
</dbReference>
<keyword evidence="2 4" id="KW-0853">WD repeat</keyword>
<gene>
    <name evidence="8" type="ORF">H310_04943</name>
</gene>
<dbReference type="SMART" id="SM00320">
    <property type="entry name" value="WD40"/>
    <property type="match status" value="25"/>
</dbReference>
<dbReference type="VEuPathDB" id="FungiDB:H310_04943"/>
<evidence type="ECO:0000256" key="3">
    <source>
        <dbReference type="ARBA" id="ARBA00022737"/>
    </source>
</evidence>
<feature type="domain" description="EML-like first beta-propeller" evidence="6">
    <location>
        <begin position="334"/>
        <end position="595"/>
    </location>
</feature>
<dbReference type="Pfam" id="PF23409">
    <property type="entry name" value="Beta-prop_EML"/>
    <property type="match status" value="3"/>
</dbReference>
<dbReference type="PROSITE" id="PS50294">
    <property type="entry name" value="WD_REPEATS_REGION"/>
    <property type="match status" value="2"/>
</dbReference>
<feature type="repeat" description="WD" evidence="4">
    <location>
        <begin position="1201"/>
        <end position="1235"/>
    </location>
</feature>
<dbReference type="Gene3D" id="2.130.10.10">
    <property type="entry name" value="YVTN repeat-like/Quinoprotein amine dehydrogenase"/>
    <property type="match status" value="6"/>
</dbReference>
<evidence type="ECO:0000259" key="7">
    <source>
        <dbReference type="Pfam" id="PF23414"/>
    </source>
</evidence>
<dbReference type="InterPro" id="IPR011047">
    <property type="entry name" value="Quinoprotein_ADH-like_sf"/>
</dbReference>
<feature type="domain" description="EML-like first beta-propeller" evidence="6">
    <location>
        <begin position="1731"/>
        <end position="1987"/>
    </location>
</feature>
<dbReference type="Pfam" id="PF23414">
    <property type="entry name" value="Beta-prop_EML_2"/>
    <property type="match status" value="3"/>
</dbReference>
<dbReference type="Pfam" id="PF03451">
    <property type="entry name" value="HELP"/>
    <property type="match status" value="3"/>
</dbReference>
<dbReference type="GeneID" id="20081993"/>
<comment type="similarity">
    <text evidence="1">Belongs to the WD repeat EMAP family.</text>
</comment>
<dbReference type="InterPro" id="IPR011992">
    <property type="entry name" value="EF-hand-dom_pair"/>
</dbReference>
<accession>A0A024UD07</accession>
<dbReference type="eggNOG" id="KOG2106">
    <property type="taxonomic scope" value="Eukaryota"/>
</dbReference>
<dbReference type="InterPro" id="IPR055439">
    <property type="entry name" value="Beta-prop_EML_1st"/>
</dbReference>
<dbReference type="InterPro" id="IPR055442">
    <property type="entry name" value="Beta-prop_EML-like_2nd"/>
</dbReference>
<dbReference type="SUPFAM" id="SSF47473">
    <property type="entry name" value="EF-hand"/>
    <property type="match status" value="1"/>
</dbReference>
<dbReference type="GO" id="GO:0008017">
    <property type="term" value="F:microtubule binding"/>
    <property type="evidence" value="ECO:0007669"/>
    <property type="project" value="TreeGrafter"/>
</dbReference>
<protein>
    <recommendedName>
        <fullName evidence="9">HELP domain-containing protein</fullName>
    </recommendedName>
</protein>
<dbReference type="InterPro" id="IPR005108">
    <property type="entry name" value="HELP"/>
</dbReference>
<dbReference type="InterPro" id="IPR001680">
    <property type="entry name" value="WD40_rpt"/>
</dbReference>
<feature type="domain" description="EML-like second beta-propeller" evidence="7">
    <location>
        <begin position="2016"/>
        <end position="2298"/>
    </location>
</feature>